<proteinExistence type="predicted"/>
<accession>A0ABQ9U878</accession>
<organism evidence="1 2">
    <name type="scientific">Saguinus oedipus</name>
    <name type="common">Cotton-top tamarin</name>
    <name type="synonym">Oedipomidas oedipus</name>
    <dbReference type="NCBI Taxonomy" id="9490"/>
    <lineage>
        <taxon>Eukaryota</taxon>
        <taxon>Metazoa</taxon>
        <taxon>Chordata</taxon>
        <taxon>Craniata</taxon>
        <taxon>Vertebrata</taxon>
        <taxon>Euteleostomi</taxon>
        <taxon>Mammalia</taxon>
        <taxon>Eutheria</taxon>
        <taxon>Euarchontoglires</taxon>
        <taxon>Primates</taxon>
        <taxon>Haplorrhini</taxon>
        <taxon>Platyrrhini</taxon>
        <taxon>Cebidae</taxon>
        <taxon>Callitrichinae</taxon>
        <taxon>Saguinus</taxon>
    </lineage>
</organism>
<sequence>MALQLFLDHNELLTFPHELQEPSGPQEPPLAQIPEPDTCALTPLPPLPAMCKAPPKATGFP</sequence>
<protein>
    <recommendedName>
        <fullName evidence="3">Interferon regulatory factor 7</fullName>
    </recommendedName>
</protein>
<dbReference type="Proteomes" id="UP001266305">
    <property type="component" value="Unassembled WGS sequence"/>
</dbReference>
<name>A0ABQ9U878_SAGOE</name>
<evidence type="ECO:0008006" key="3">
    <source>
        <dbReference type="Google" id="ProtNLM"/>
    </source>
</evidence>
<comment type="caution">
    <text evidence="1">The sequence shown here is derived from an EMBL/GenBank/DDBJ whole genome shotgun (WGS) entry which is preliminary data.</text>
</comment>
<dbReference type="EMBL" id="JASSZA010000015">
    <property type="protein sequence ID" value="KAK2093267.1"/>
    <property type="molecule type" value="Genomic_DNA"/>
</dbReference>
<reference evidence="1 2" key="1">
    <citation type="submission" date="2023-05" db="EMBL/GenBank/DDBJ databases">
        <title>B98-5 Cell Line De Novo Hybrid Assembly: An Optical Mapping Approach.</title>
        <authorList>
            <person name="Kananen K."/>
            <person name="Auerbach J.A."/>
            <person name="Kautto E."/>
            <person name="Blachly J.S."/>
        </authorList>
    </citation>
    <scope>NUCLEOTIDE SEQUENCE [LARGE SCALE GENOMIC DNA]</scope>
    <source>
        <strain evidence="1">B95-8</strain>
        <tissue evidence="1">Cell line</tissue>
    </source>
</reference>
<keyword evidence="2" id="KW-1185">Reference proteome</keyword>
<evidence type="ECO:0000313" key="1">
    <source>
        <dbReference type="EMBL" id="KAK2093267.1"/>
    </source>
</evidence>
<feature type="non-terminal residue" evidence="1">
    <location>
        <position position="61"/>
    </location>
</feature>
<evidence type="ECO:0000313" key="2">
    <source>
        <dbReference type="Proteomes" id="UP001266305"/>
    </source>
</evidence>
<gene>
    <name evidence="1" type="ORF">P7K49_029796</name>
</gene>